<comment type="caution">
    <text evidence="5">The sequence shown here is derived from an EMBL/GenBank/DDBJ whole genome shotgun (WGS) entry which is preliminary data.</text>
</comment>
<evidence type="ECO:0000313" key="6">
    <source>
        <dbReference type="Proteomes" id="UP001165941"/>
    </source>
</evidence>
<proteinExistence type="predicted"/>
<organism evidence="5 6">
    <name type="scientific">Pontoporia blainvillei</name>
    <name type="common">Franciscana</name>
    <name type="synonym">Delphinus blainvillei</name>
    <dbReference type="NCBI Taxonomy" id="48723"/>
    <lineage>
        <taxon>Eukaryota</taxon>
        <taxon>Metazoa</taxon>
        <taxon>Chordata</taxon>
        <taxon>Craniata</taxon>
        <taxon>Vertebrata</taxon>
        <taxon>Euteleostomi</taxon>
        <taxon>Mammalia</taxon>
        <taxon>Eutheria</taxon>
        <taxon>Laurasiatheria</taxon>
        <taxon>Artiodactyla</taxon>
        <taxon>Whippomorpha</taxon>
        <taxon>Cetacea</taxon>
        <taxon>Odontoceti</taxon>
        <taxon>Pontoporiidae</taxon>
        <taxon>Pontoporia</taxon>
    </lineage>
</organism>
<evidence type="ECO:0000256" key="3">
    <source>
        <dbReference type="SAM" id="MobiDB-lite"/>
    </source>
</evidence>
<gene>
    <name evidence="5" type="ORF">BU61_9798</name>
</gene>
<dbReference type="PANTHER" id="PTHR12656">
    <property type="entry name" value="BRG-1 ASSOCIATED FACTOR 250 BAF250"/>
    <property type="match status" value="1"/>
</dbReference>
<dbReference type="Proteomes" id="UP001165941">
    <property type="component" value="Unassembled WGS sequence"/>
</dbReference>
<feature type="region of interest" description="Disordered" evidence="3">
    <location>
        <begin position="75"/>
        <end position="100"/>
    </location>
</feature>
<protein>
    <submittedName>
        <fullName evidence="5">AT-rich interactive domain-containing protein 1A-like</fullName>
    </submittedName>
</protein>
<accession>A0ABX0S9I5</accession>
<evidence type="ECO:0000313" key="5">
    <source>
        <dbReference type="EMBL" id="NIG61278.1"/>
    </source>
</evidence>
<feature type="compositionally biased region" description="Acidic residues" evidence="3">
    <location>
        <begin position="89"/>
        <end position="100"/>
    </location>
</feature>
<sequence length="353" mass="39473">MTSLKSGLLAESTWALDTINILLYDDNSIMTFTLSQLPGLLELLVEYFRRCLIEIFGILKEYEVGDPGQRTLLDPGRFSKASSPAPMEGVEEEDLLDPKLEEEEEEEVIENDEEMAFAGKDKAASENSEEKLINKLGRVQEFDSGLLHRRIGGGVTTEHILTRFESKTELLPSRPHVPCPPVTRKYVTAVEGTPGTTEQEGAPQTDGPPEKRITAAMDDMLSTRSSTWIEEGAKSVEATKESSKFPFGVSPAQIHRNIKILEDEPHSKDETPLCSDFERSKHPGLPLILGKPILLNRKHLERKQAPLTYGKEEEQDQGVSCSKVERWWDCLEMLRENTLVTLANSLGQLDLSP</sequence>
<dbReference type="Pfam" id="PF12031">
    <property type="entry name" value="BAF250_C"/>
    <property type="match status" value="1"/>
</dbReference>
<reference evidence="5" key="1">
    <citation type="submission" date="2018-05" db="EMBL/GenBank/DDBJ databases">
        <authorList>
            <person name="Pedro S.L.S."/>
            <person name="Freitas R.C."/>
            <person name="Barreto A.S."/>
            <person name="Lima A.O.S."/>
        </authorList>
    </citation>
    <scope>NUCLEOTIDE SEQUENCE</scope>
    <source>
        <strain evidence="5">BP203</strain>
        <tissue evidence="5">Muscle</tissue>
    </source>
</reference>
<evidence type="ECO:0000259" key="4">
    <source>
        <dbReference type="Pfam" id="PF12031"/>
    </source>
</evidence>
<name>A0ABX0S9I5_PONBL</name>
<dbReference type="InterPro" id="IPR033388">
    <property type="entry name" value="BAF250_C"/>
</dbReference>
<keyword evidence="6" id="KW-1185">Reference proteome</keyword>
<evidence type="ECO:0000256" key="2">
    <source>
        <dbReference type="ARBA" id="ARBA00023242"/>
    </source>
</evidence>
<evidence type="ECO:0000256" key="1">
    <source>
        <dbReference type="ARBA" id="ARBA00004123"/>
    </source>
</evidence>
<feature type="domain" description="SWI/SNF-like complex subunit BAF250 C-terminal" evidence="4">
    <location>
        <begin position="275"/>
        <end position="352"/>
    </location>
</feature>
<dbReference type="PANTHER" id="PTHR12656:SF12">
    <property type="entry name" value="AT-RICH INTERACTIVE DOMAIN-CONTAINING PROTEIN 1A"/>
    <property type="match status" value="1"/>
</dbReference>
<dbReference type="EMBL" id="PGGH01276664">
    <property type="protein sequence ID" value="NIG61278.1"/>
    <property type="molecule type" value="Genomic_DNA"/>
</dbReference>
<dbReference type="InterPro" id="IPR021906">
    <property type="entry name" value="BAF250/Osa"/>
</dbReference>
<comment type="subcellular location">
    <subcellularLocation>
        <location evidence="1">Nucleus</location>
    </subcellularLocation>
</comment>
<keyword evidence="2" id="KW-0539">Nucleus</keyword>